<organism evidence="2 3">
    <name type="scientific">Schistosoma mattheei</name>
    <dbReference type="NCBI Taxonomy" id="31246"/>
    <lineage>
        <taxon>Eukaryota</taxon>
        <taxon>Metazoa</taxon>
        <taxon>Spiralia</taxon>
        <taxon>Lophotrochozoa</taxon>
        <taxon>Platyhelminthes</taxon>
        <taxon>Trematoda</taxon>
        <taxon>Digenea</taxon>
        <taxon>Strigeidida</taxon>
        <taxon>Schistosomatoidea</taxon>
        <taxon>Schistosomatidae</taxon>
        <taxon>Schistosoma</taxon>
    </lineage>
</organism>
<name>A0AA85ARZ4_9TREM</name>
<evidence type="ECO:0000313" key="2">
    <source>
        <dbReference type="Proteomes" id="UP000050791"/>
    </source>
</evidence>
<dbReference type="AlphaFoldDB" id="A0AA85ARZ4"/>
<accession>A0AA85ARZ4</accession>
<evidence type="ECO:0000256" key="1">
    <source>
        <dbReference type="SAM" id="MobiDB-lite"/>
    </source>
</evidence>
<reference evidence="3" key="1">
    <citation type="submission" date="2023-11" db="UniProtKB">
        <authorList>
            <consortium name="WormBaseParasite"/>
        </authorList>
    </citation>
    <scope>IDENTIFICATION</scope>
</reference>
<sequence length="85" mass="10275">MECRIIQLQTQYHKLHHELIELKLRFNIPLNDEDKKFMENQSSTLDDTQYNVYNGHHGHQHHNNSDGELRLSERDCRMMSKKVKK</sequence>
<dbReference type="WBParaSite" id="SMTH1_102700.1">
    <property type="protein sequence ID" value="SMTH1_102700.1"/>
    <property type="gene ID" value="SMTH1_102700"/>
</dbReference>
<dbReference type="Proteomes" id="UP000050791">
    <property type="component" value="Unassembled WGS sequence"/>
</dbReference>
<proteinExistence type="predicted"/>
<evidence type="ECO:0000313" key="3">
    <source>
        <dbReference type="WBParaSite" id="SMTH1_102700.1"/>
    </source>
</evidence>
<protein>
    <submittedName>
        <fullName evidence="3">Uncharacterized protein</fullName>
    </submittedName>
</protein>
<feature type="compositionally biased region" description="Basic and acidic residues" evidence="1">
    <location>
        <begin position="63"/>
        <end position="78"/>
    </location>
</feature>
<feature type="region of interest" description="Disordered" evidence="1">
    <location>
        <begin position="48"/>
        <end position="85"/>
    </location>
</feature>